<evidence type="ECO:0000256" key="8">
    <source>
        <dbReference type="ARBA" id="ARBA00023065"/>
    </source>
</evidence>
<evidence type="ECO:0000313" key="18">
    <source>
        <dbReference type="EMBL" id="GIU43314.1"/>
    </source>
</evidence>
<dbReference type="InterPro" id="IPR039426">
    <property type="entry name" value="TonB-dep_rcpt-like"/>
</dbReference>
<gene>
    <name evidence="18" type="ORF">TUM4438_11940</name>
</gene>
<comment type="subcellular location">
    <subcellularLocation>
        <location evidence="1 12">Cell outer membrane</location>
        <topology evidence="1 12">Multi-pass membrane protein</topology>
    </subcellularLocation>
</comment>
<evidence type="ECO:0000256" key="14">
    <source>
        <dbReference type="RuleBase" id="RU003357"/>
    </source>
</evidence>
<dbReference type="RefSeq" id="WP_220780264.1">
    <property type="nucleotide sequence ID" value="NZ_BPEY01000014.1"/>
</dbReference>
<keyword evidence="5 12" id="KW-0812">Transmembrane</keyword>
<feature type="short sequence motif" description="TonB C-terminal box" evidence="13">
    <location>
        <begin position="724"/>
        <end position="741"/>
    </location>
</feature>
<sequence length="741" mass="83109">MPRPKANKQHLLHSALVSSMLISAPAFAAEQASAAEKASANGNIERIKVHGQRANKMNRQDQTVTKMDVDLKDVGRSVTILDAKDLELRAIEDVKQAFNYVAGFRGNGPADRTYNARGVSTKIDTVMVDGMRSLQGGEGGTGSRLPTTFNAESVTFLRGPEALLYGAGVGGGIINIITKKPQEFNETTIGVRNKSYLSDDTGYFERNDTSFNLDTTGSIADNSDYLYRLLAKYTPSGDHFQERREQTETLADLAFTWVASENTRITPRFEYADRQLTGGSGYADGVFTSNYFSGDLSEYGEPMNRGQYYGSEKDNGDNNSQSFSLKVDHAFNSEWALAGQYRYNKTKSNALDLYISDSSGLDNEIGDEFIDRKWVYSAGNDSYHLFDISLQGRSQLLGMEHHVLLGYNYRDMKVNFVRNFQKNDDALGKNIISVANPENQLVGEIPASLFEVNARDKNQTDTNIYFKDRIKLTSSTTFVAGLGYIAQEQTEQRSGETYNKKYDDMIWDLGVVQAITKDINLFATMSRAYEPVSARYISQYGVDGTEYLQVEGFNYEVGAKADLLNGDFTAALTLFSLERENSTEFVRVDDQWQLLQNTGKSFESQGVEIDSTYYLNDHYDVTLSYAYTDAHNTIGEFKDVQVNNTPKHAAALWNNFNVNDMLSFSLGIRYESDKTDGNEREFNLPSYVEFDVGAYYKLDQWRFAMVLNNALDKNRVEAGANWVTVQPNTPRALNLSVNYTF</sequence>
<evidence type="ECO:0000256" key="11">
    <source>
        <dbReference type="ARBA" id="ARBA00023237"/>
    </source>
</evidence>
<protein>
    <submittedName>
        <fullName evidence="18">TonB-dependent receptor</fullName>
    </submittedName>
</protein>
<keyword evidence="6 15" id="KW-0732">Signal</keyword>
<evidence type="ECO:0000259" key="17">
    <source>
        <dbReference type="Pfam" id="PF07715"/>
    </source>
</evidence>
<keyword evidence="4" id="KW-0410">Iron transport</keyword>
<evidence type="ECO:0000256" key="6">
    <source>
        <dbReference type="ARBA" id="ARBA00022729"/>
    </source>
</evidence>
<feature type="signal peptide" evidence="15">
    <location>
        <begin position="1"/>
        <end position="28"/>
    </location>
</feature>
<organism evidence="18 19">
    <name type="scientific">Shewanella sairae</name>
    <dbReference type="NCBI Taxonomy" id="190310"/>
    <lineage>
        <taxon>Bacteria</taxon>
        <taxon>Pseudomonadati</taxon>
        <taxon>Pseudomonadota</taxon>
        <taxon>Gammaproteobacteria</taxon>
        <taxon>Alteromonadales</taxon>
        <taxon>Shewanellaceae</taxon>
        <taxon>Shewanella</taxon>
    </lineage>
</organism>
<dbReference type="PROSITE" id="PS01156">
    <property type="entry name" value="TONB_DEPENDENT_REC_2"/>
    <property type="match status" value="1"/>
</dbReference>
<accession>A0ABQ4P700</accession>
<evidence type="ECO:0000256" key="12">
    <source>
        <dbReference type="PROSITE-ProRule" id="PRU01360"/>
    </source>
</evidence>
<evidence type="ECO:0000256" key="3">
    <source>
        <dbReference type="ARBA" id="ARBA00022452"/>
    </source>
</evidence>
<dbReference type="Proteomes" id="UP000887104">
    <property type="component" value="Unassembled WGS sequence"/>
</dbReference>
<comment type="caution">
    <text evidence="18">The sequence shown here is derived from an EMBL/GenBank/DDBJ whole genome shotgun (WGS) entry which is preliminary data.</text>
</comment>
<feature type="domain" description="TonB-dependent receptor-like beta-barrel" evidence="16">
    <location>
        <begin position="278"/>
        <end position="709"/>
    </location>
</feature>
<reference evidence="18" key="1">
    <citation type="submission" date="2021-05" db="EMBL/GenBank/DDBJ databases">
        <title>Molecular characterization for Shewanella algae harboring chromosomal blaOXA-55-like strains isolated from clinical and environment sample.</title>
        <authorList>
            <person name="Ohama Y."/>
            <person name="Aoki K."/>
            <person name="Harada S."/>
            <person name="Moriya K."/>
            <person name="Ishii Y."/>
            <person name="Tateda K."/>
        </authorList>
    </citation>
    <scope>NUCLEOTIDE SEQUENCE</scope>
    <source>
        <strain evidence="18">JCM 11563</strain>
    </source>
</reference>
<evidence type="ECO:0000256" key="2">
    <source>
        <dbReference type="ARBA" id="ARBA00022448"/>
    </source>
</evidence>
<evidence type="ECO:0000313" key="19">
    <source>
        <dbReference type="Proteomes" id="UP000887104"/>
    </source>
</evidence>
<dbReference type="InterPro" id="IPR037066">
    <property type="entry name" value="Plug_dom_sf"/>
</dbReference>
<keyword evidence="2 12" id="KW-0813">Transport</keyword>
<dbReference type="InterPro" id="IPR012910">
    <property type="entry name" value="Plug_dom"/>
</dbReference>
<keyword evidence="7" id="KW-0408">Iron</keyword>
<evidence type="ECO:0000256" key="13">
    <source>
        <dbReference type="PROSITE-ProRule" id="PRU10144"/>
    </source>
</evidence>
<dbReference type="Pfam" id="PF07715">
    <property type="entry name" value="Plug"/>
    <property type="match status" value="1"/>
</dbReference>
<dbReference type="EMBL" id="BPEY01000014">
    <property type="protein sequence ID" value="GIU43314.1"/>
    <property type="molecule type" value="Genomic_DNA"/>
</dbReference>
<dbReference type="PANTHER" id="PTHR32552:SF68">
    <property type="entry name" value="FERRICHROME OUTER MEMBRANE TRANSPORTER_PHAGE RECEPTOR"/>
    <property type="match status" value="1"/>
</dbReference>
<dbReference type="InterPro" id="IPR010917">
    <property type="entry name" value="TonB_rcpt_CS"/>
</dbReference>
<name>A0ABQ4P700_9GAMM</name>
<dbReference type="InterPro" id="IPR036942">
    <property type="entry name" value="Beta-barrel_TonB_sf"/>
</dbReference>
<evidence type="ECO:0000259" key="16">
    <source>
        <dbReference type="Pfam" id="PF00593"/>
    </source>
</evidence>
<evidence type="ECO:0000256" key="1">
    <source>
        <dbReference type="ARBA" id="ARBA00004571"/>
    </source>
</evidence>
<dbReference type="SUPFAM" id="SSF56935">
    <property type="entry name" value="Porins"/>
    <property type="match status" value="1"/>
</dbReference>
<keyword evidence="3 12" id="KW-1134">Transmembrane beta strand</keyword>
<evidence type="ECO:0000256" key="4">
    <source>
        <dbReference type="ARBA" id="ARBA00022496"/>
    </source>
</evidence>
<evidence type="ECO:0000256" key="10">
    <source>
        <dbReference type="ARBA" id="ARBA00023136"/>
    </source>
</evidence>
<dbReference type="Gene3D" id="2.40.170.20">
    <property type="entry name" value="TonB-dependent receptor, beta-barrel domain"/>
    <property type="match status" value="1"/>
</dbReference>
<keyword evidence="11 12" id="KW-0998">Cell outer membrane</keyword>
<dbReference type="Gene3D" id="2.170.130.10">
    <property type="entry name" value="TonB-dependent receptor, plug domain"/>
    <property type="match status" value="1"/>
</dbReference>
<dbReference type="Pfam" id="PF00593">
    <property type="entry name" value="TonB_dep_Rec_b-barrel"/>
    <property type="match status" value="1"/>
</dbReference>
<keyword evidence="10 12" id="KW-0472">Membrane</keyword>
<evidence type="ECO:0000256" key="5">
    <source>
        <dbReference type="ARBA" id="ARBA00022692"/>
    </source>
</evidence>
<proteinExistence type="inferred from homology"/>
<comment type="similarity">
    <text evidence="12 14">Belongs to the TonB-dependent receptor family.</text>
</comment>
<keyword evidence="9 14" id="KW-0798">TonB box</keyword>
<keyword evidence="18" id="KW-0675">Receptor</keyword>
<keyword evidence="8" id="KW-0406">Ion transport</keyword>
<keyword evidence="19" id="KW-1185">Reference proteome</keyword>
<dbReference type="PROSITE" id="PS52016">
    <property type="entry name" value="TONB_DEPENDENT_REC_3"/>
    <property type="match status" value="1"/>
</dbReference>
<evidence type="ECO:0000256" key="15">
    <source>
        <dbReference type="SAM" id="SignalP"/>
    </source>
</evidence>
<feature type="domain" description="TonB-dependent receptor plug" evidence="17">
    <location>
        <begin position="71"/>
        <end position="173"/>
    </location>
</feature>
<feature type="chain" id="PRO_5047479418" evidence="15">
    <location>
        <begin position="29"/>
        <end position="741"/>
    </location>
</feature>
<evidence type="ECO:0000256" key="7">
    <source>
        <dbReference type="ARBA" id="ARBA00023004"/>
    </source>
</evidence>
<dbReference type="InterPro" id="IPR000531">
    <property type="entry name" value="Beta-barrel_TonB"/>
</dbReference>
<evidence type="ECO:0000256" key="9">
    <source>
        <dbReference type="ARBA" id="ARBA00023077"/>
    </source>
</evidence>
<dbReference type="PANTHER" id="PTHR32552">
    <property type="entry name" value="FERRICHROME IRON RECEPTOR-RELATED"/>
    <property type="match status" value="1"/>
</dbReference>